<dbReference type="PANTHER" id="PTHR30086">
    <property type="entry name" value="ARGININE EXPORTER PROTEIN ARGO"/>
    <property type="match status" value="1"/>
</dbReference>
<gene>
    <name evidence="7" type="ORF">GAB14E_1315</name>
</gene>
<evidence type="ECO:0000256" key="2">
    <source>
        <dbReference type="ARBA" id="ARBA00022475"/>
    </source>
</evidence>
<evidence type="ECO:0000256" key="3">
    <source>
        <dbReference type="ARBA" id="ARBA00022692"/>
    </source>
</evidence>
<feature type="transmembrane region" description="Helical" evidence="6">
    <location>
        <begin position="6"/>
        <end position="28"/>
    </location>
</feature>
<evidence type="ECO:0000256" key="1">
    <source>
        <dbReference type="ARBA" id="ARBA00004651"/>
    </source>
</evidence>
<sequence>MDLNTWLIFIVTIAVVIAIPGPLTLLMINNTINQGMKKSLPIIVGGSFASAMLITISALGLGAIITASETLFNIIKYLGAAYLLYLGISLWFAVTARENPAELTWDQSSELSEEKEQKPNNNLLLKSFMLGITNPKDIVFFVAFLPQFINSQSNYAEQLLTIVVTWFCVDFLCKISYGILADLLSSRLNTVSQSNLLDRVAAVVFVAAGLVATI</sequence>
<dbReference type="EMBL" id="JQEC01000004">
    <property type="protein sequence ID" value="KGJ96847.1"/>
    <property type="molecule type" value="Genomic_DNA"/>
</dbReference>
<organism evidence="7 8">
    <name type="scientific">Colwellia psychrerythraea</name>
    <name type="common">Vibrio psychroerythus</name>
    <dbReference type="NCBI Taxonomy" id="28229"/>
    <lineage>
        <taxon>Bacteria</taxon>
        <taxon>Pseudomonadati</taxon>
        <taxon>Pseudomonadota</taxon>
        <taxon>Gammaproteobacteria</taxon>
        <taxon>Alteromonadales</taxon>
        <taxon>Colwelliaceae</taxon>
        <taxon>Colwellia</taxon>
    </lineage>
</organism>
<feature type="transmembrane region" description="Helical" evidence="6">
    <location>
        <begin position="74"/>
        <end position="94"/>
    </location>
</feature>
<dbReference type="AlphaFoldDB" id="A0A099L3V2"/>
<keyword evidence="2" id="KW-1003">Cell membrane</keyword>
<evidence type="ECO:0000256" key="5">
    <source>
        <dbReference type="ARBA" id="ARBA00023136"/>
    </source>
</evidence>
<reference evidence="7 8" key="1">
    <citation type="submission" date="2014-08" db="EMBL/GenBank/DDBJ databases">
        <title>Genomic and Phenotypic Diversity of Colwellia psychrerythraea strains from Disparate Marine Basins.</title>
        <authorList>
            <person name="Techtmann S.M."/>
            <person name="Stelling S.C."/>
            <person name="Utturkar S.M."/>
            <person name="Alshibli N."/>
            <person name="Harris A."/>
            <person name="Brown S.D."/>
            <person name="Hazen T.C."/>
        </authorList>
    </citation>
    <scope>NUCLEOTIDE SEQUENCE [LARGE SCALE GENOMIC DNA]</scope>
    <source>
        <strain evidence="7 8">GAB14E</strain>
    </source>
</reference>
<keyword evidence="5 6" id="KW-0472">Membrane</keyword>
<dbReference type="GO" id="GO:0015171">
    <property type="term" value="F:amino acid transmembrane transporter activity"/>
    <property type="evidence" value="ECO:0007669"/>
    <property type="project" value="TreeGrafter"/>
</dbReference>
<dbReference type="Pfam" id="PF01810">
    <property type="entry name" value="LysE"/>
    <property type="match status" value="1"/>
</dbReference>
<dbReference type="PANTHER" id="PTHR30086:SF20">
    <property type="entry name" value="ARGININE EXPORTER PROTEIN ARGO-RELATED"/>
    <property type="match status" value="1"/>
</dbReference>
<dbReference type="Proteomes" id="UP000029868">
    <property type="component" value="Unassembled WGS sequence"/>
</dbReference>
<comment type="subcellular location">
    <subcellularLocation>
        <location evidence="1">Cell membrane</location>
        <topology evidence="1">Multi-pass membrane protein</topology>
    </subcellularLocation>
</comment>
<evidence type="ECO:0000256" key="4">
    <source>
        <dbReference type="ARBA" id="ARBA00022989"/>
    </source>
</evidence>
<feature type="transmembrane region" description="Helical" evidence="6">
    <location>
        <begin position="40"/>
        <end position="68"/>
    </location>
</feature>
<evidence type="ECO:0000256" key="6">
    <source>
        <dbReference type="SAM" id="Phobius"/>
    </source>
</evidence>
<protein>
    <submittedName>
        <fullName evidence="7">Lysine exporter protein (LYSE/YGGA)</fullName>
    </submittedName>
</protein>
<proteinExistence type="predicted"/>
<dbReference type="GO" id="GO:0005886">
    <property type="term" value="C:plasma membrane"/>
    <property type="evidence" value="ECO:0007669"/>
    <property type="project" value="UniProtKB-SubCell"/>
</dbReference>
<dbReference type="RefSeq" id="WP_033080639.1">
    <property type="nucleotide sequence ID" value="NZ_JQEC01000004.1"/>
</dbReference>
<dbReference type="InterPro" id="IPR001123">
    <property type="entry name" value="LeuE-type"/>
</dbReference>
<keyword evidence="3 6" id="KW-0812">Transmembrane</keyword>
<evidence type="ECO:0000313" key="8">
    <source>
        <dbReference type="Proteomes" id="UP000029868"/>
    </source>
</evidence>
<feature type="transmembrane region" description="Helical" evidence="6">
    <location>
        <begin position="161"/>
        <end position="184"/>
    </location>
</feature>
<keyword evidence="4 6" id="KW-1133">Transmembrane helix</keyword>
<name>A0A099L3V2_COLPS</name>
<feature type="transmembrane region" description="Helical" evidence="6">
    <location>
        <begin position="196"/>
        <end position="213"/>
    </location>
</feature>
<comment type="caution">
    <text evidence="7">The sequence shown here is derived from an EMBL/GenBank/DDBJ whole genome shotgun (WGS) entry which is preliminary data.</text>
</comment>
<dbReference type="OrthoDB" id="9804822at2"/>
<dbReference type="PIRSF" id="PIRSF006324">
    <property type="entry name" value="LeuE"/>
    <property type="match status" value="1"/>
</dbReference>
<evidence type="ECO:0000313" key="7">
    <source>
        <dbReference type="EMBL" id="KGJ96847.1"/>
    </source>
</evidence>
<accession>A0A099L3V2</accession>
<dbReference type="PATRIC" id="fig|28229.3.peg.472"/>